<sequence>MNSKGLKRMLGRHIAYSDVSTLTRRCILSINKPSPDLFLVVRLEKVLQGDISECPEPYLREDKNKDKVRAAAAAACECLGRYRMPLAWTAIYLSGVIGCGGDTDSTAGSLDRKSGGLEQWRKKVEPPTRRGLLERPSLDKRRSWSPDDFTNCLDSFRPITLTVSSFFKQESERLRDEDLYKFLVELRRPGSNLKRLKCLPGI</sequence>
<dbReference type="InterPro" id="IPR026791">
    <property type="entry name" value="DOCK"/>
</dbReference>
<dbReference type="GO" id="GO:0005085">
    <property type="term" value="F:guanyl-nucleotide exchange factor activity"/>
    <property type="evidence" value="ECO:0007669"/>
    <property type="project" value="InterPro"/>
</dbReference>
<gene>
    <name evidence="2" type="primary">LOC112464790</name>
</gene>
<proteinExistence type="predicted"/>
<dbReference type="GO" id="GO:0007264">
    <property type="term" value="P:small GTPase-mediated signal transduction"/>
    <property type="evidence" value="ECO:0007669"/>
    <property type="project" value="InterPro"/>
</dbReference>
<reference evidence="2" key="1">
    <citation type="submission" date="2025-08" db="UniProtKB">
        <authorList>
            <consortium name="RefSeq"/>
        </authorList>
    </citation>
    <scope>IDENTIFICATION</scope>
    <source>
        <tissue evidence="2">Whole body</tissue>
    </source>
</reference>
<name>A0A6J1QZI0_9HYME</name>
<organism evidence="1 2">
    <name type="scientific">Temnothorax curvispinosus</name>
    <dbReference type="NCBI Taxonomy" id="300111"/>
    <lineage>
        <taxon>Eukaryota</taxon>
        <taxon>Metazoa</taxon>
        <taxon>Ecdysozoa</taxon>
        <taxon>Arthropoda</taxon>
        <taxon>Hexapoda</taxon>
        <taxon>Insecta</taxon>
        <taxon>Pterygota</taxon>
        <taxon>Neoptera</taxon>
        <taxon>Endopterygota</taxon>
        <taxon>Hymenoptera</taxon>
        <taxon>Apocrita</taxon>
        <taxon>Aculeata</taxon>
        <taxon>Formicoidea</taxon>
        <taxon>Formicidae</taxon>
        <taxon>Myrmicinae</taxon>
        <taxon>Temnothorax</taxon>
    </lineage>
</organism>
<dbReference type="Proteomes" id="UP000504618">
    <property type="component" value="Unplaced"/>
</dbReference>
<dbReference type="AlphaFoldDB" id="A0A6J1QZI0"/>
<dbReference type="GeneID" id="112464790"/>
<evidence type="ECO:0000313" key="2">
    <source>
        <dbReference type="RefSeq" id="XP_024887757.1"/>
    </source>
</evidence>
<dbReference type="RefSeq" id="XP_024887757.1">
    <property type="nucleotide sequence ID" value="XM_025031989.1"/>
</dbReference>
<accession>A0A6J1QZI0</accession>
<keyword evidence="1" id="KW-1185">Reference proteome</keyword>
<dbReference type="PANTHER" id="PTHR23317:SF76">
    <property type="entry name" value="LD20667P"/>
    <property type="match status" value="1"/>
</dbReference>
<protein>
    <submittedName>
        <fullName evidence="2">Dedicator of cytokinesis protein 6-like</fullName>
    </submittedName>
</protein>
<evidence type="ECO:0000313" key="1">
    <source>
        <dbReference type="Proteomes" id="UP000504618"/>
    </source>
</evidence>
<dbReference type="PANTHER" id="PTHR23317">
    <property type="entry name" value="DEDICATOR OF CYTOKINESIS DOCK"/>
    <property type="match status" value="1"/>
</dbReference>
<dbReference type="OrthoDB" id="47328at2759"/>